<evidence type="ECO:0000259" key="1">
    <source>
        <dbReference type="Pfam" id="PF13860"/>
    </source>
</evidence>
<dbReference type="Gene3D" id="2.60.40.4070">
    <property type="match status" value="1"/>
</dbReference>
<protein>
    <submittedName>
        <fullName evidence="2">T9SS type A sorting domain-containing protein</fullName>
    </submittedName>
</protein>
<reference evidence="2" key="1">
    <citation type="journal article" date="2020" name="mSystems">
        <title>Genome- and Community-Level Interaction Insights into Carbon Utilization and Element Cycling Functions of Hydrothermarchaeota in Hydrothermal Sediment.</title>
        <authorList>
            <person name="Zhou Z."/>
            <person name="Liu Y."/>
            <person name="Xu W."/>
            <person name="Pan J."/>
            <person name="Luo Z.H."/>
            <person name="Li M."/>
        </authorList>
    </citation>
    <scope>NUCLEOTIDE SEQUENCE [LARGE SCALE GENOMIC DNA]</scope>
    <source>
        <strain evidence="2">SpSt-258</strain>
    </source>
</reference>
<proteinExistence type="predicted"/>
<dbReference type="InterPro" id="IPR026444">
    <property type="entry name" value="Secre_tail"/>
</dbReference>
<evidence type="ECO:0000313" key="2">
    <source>
        <dbReference type="EMBL" id="HDY58322.1"/>
    </source>
</evidence>
<feature type="domain" description="FlgD/Vpr Ig-like" evidence="1">
    <location>
        <begin position="60"/>
        <end position="111"/>
    </location>
</feature>
<organism evidence="2">
    <name type="scientific">candidate division WOR-3 bacterium</name>
    <dbReference type="NCBI Taxonomy" id="2052148"/>
    <lineage>
        <taxon>Bacteria</taxon>
        <taxon>Bacteria division WOR-3</taxon>
    </lineage>
</organism>
<dbReference type="EMBL" id="DSKY01000006">
    <property type="protein sequence ID" value="HDY58322.1"/>
    <property type="molecule type" value="Genomic_DNA"/>
</dbReference>
<sequence length="123" mass="13941">MRFRFISDQSVTAEGWYIDDISVPLIVGIEENNSDKAIRKLTVLPNPFKDRTLIQWINGGNIKVYDASGRLVRKFNNYKTSSGINQVIWNGTDDNGKRLPGGVYFVKLTEAETTIIEKSVMLE</sequence>
<dbReference type="Pfam" id="PF13860">
    <property type="entry name" value="FlgD_ig"/>
    <property type="match status" value="1"/>
</dbReference>
<dbReference type="InterPro" id="IPR025965">
    <property type="entry name" value="FlgD/Vpr_Ig-like"/>
</dbReference>
<gene>
    <name evidence="2" type="ORF">ENP86_02035</name>
</gene>
<comment type="caution">
    <text evidence="2">The sequence shown here is derived from an EMBL/GenBank/DDBJ whole genome shotgun (WGS) entry which is preliminary data.</text>
</comment>
<dbReference type="AlphaFoldDB" id="A0A7V1EHD3"/>
<name>A0A7V1EHD3_UNCW3</name>
<dbReference type="NCBIfam" id="TIGR04183">
    <property type="entry name" value="Por_Secre_tail"/>
    <property type="match status" value="1"/>
</dbReference>
<accession>A0A7V1EHD3</accession>